<reference evidence="1 2" key="1">
    <citation type="submission" date="2017-09" db="EMBL/GenBank/DDBJ databases">
        <title>Depth-based differentiation of microbial function through sediment-hosted aquifers and enrichment of novel symbionts in the deep terrestrial subsurface.</title>
        <authorList>
            <person name="Probst A.J."/>
            <person name="Ladd B."/>
            <person name="Jarett J.K."/>
            <person name="Geller-Mcgrath D.E."/>
            <person name="Sieber C.M."/>
            <person name="Emerson J.B."/>
            <person name="Anantharaman K."/>
            <person name="Thomas B.C."/>
            <person name="Malmstrom R."/>
            <person name="Stieglmeier M."/>
            <person name="Klingl A."/>
            <person name="Woyke T."/>
            <person name="Ryan C.M."/>
            <person name="Banfield J.F."/>
        </authorList>
    </citation>
    <scope>NUCLEOTIDE SEQUENCE [LARGE SCALE GENOMIC DNA]</scope>
    <source>
        <strain evidence="1">CG10_big_fil_rev_8_21_14_0_10_32_10</strain>
    </source>
</reference>
<organism evidence="1 2">
    <name type="scientific">candidate division WWE3 bacterium CG10_big_fil_rev_8_21_14_0_10_32_10</name>
    <dbReference type="NCBI Taxonomy" id="1975090"/>
    <lineage>
        <taxon>Bacteria</taxon>
        <taxon>Katanobacteria</taxon>
    </lineage>
</organism>
<evidence type="ECO:0000313" key="2">
    <source>
        <dbReference type="Proteomes" id="UP000230214"/>
    </source>
</evidence>
<accession>A0A2H0R9T5</accession>
<dbReference type="AlphaFoldDB" id="A0A2H0R9T5"/>
<evidence type="ECO:0000313" key="1">
    <source>
        <dbReference type="EMBL" id="PIR43289.1"/>
    </source>
</evidence>
<proteinExistence type="predicted"/>
<dbReference type="Proteomes" id="UP000230214">
    <property type="component" value="Unassembled WGS sequence"/>
</dbReference>
<dbReference type="EMBL" id="PCXU01000029">
    <property type="protein sequence ID" value="PIR43289.1"/>
    <property type="molecule type" value="Genomic_DNA"/>
</dbReference>
<sequence length="232" mass="27865">MNYDMVIMSFKHLCYFIDRTLEIYNNVRILCVAKEQCKATKYFVKRLPHEYRRKSRTIYTSDTKKFSIYILKNKICHFEDYIDDLLEKDKEGSFYIIPEEGTVLTLEHVEFLNIAIKANLDSLKDKWGLFVFYNNVKRVGARNKTRLIKNSISNKFILSDNRYSFENLLSIYHNKRYTLDDICVLMYRKGVINPEPKIRFGSRGIDSLFAHYRESKYMPLFVTDDFKTEKWR</sequence>
<protein>
    <submittedName>
        <fullName evidence="1">Uncharacterized protein</fullName>
    </submittedName>
</protein>
<gene>
    <name evidence="1" type="ORF">COV24_03455</name>
</gene>
<name>A0A2H0R9T5_UNCKA</name>
<comment type="caution">
    <text evidence="1">The sequence shown here is derived from an EMBL/GenBank/DDBJ whole genome shotgun (WGS) entry which is preliminary data.</text>
</comment>